<feature type="repeat" description="Solcar" evidence="8">
    <location>
        <begin position="89"/>
        <end position="174"/>
    </location>
</feature>
<keyword evidence="3 9" id="KW-0813">Transport</keyword>
<comment type="caution">
    <text evidence="10">The sequence shown here is derived from an EMBL/GenBank/DDBJ whole genome shotgun (WGS) entry which is preliminary data.</text>
</comment>
<dbReference type="PROSITE" id="PS50920">
    <property type="entry name" value="SOLCAR"/>
    <property type="match status" value="2"/>
</dbReference>
<evidence type="ECO:0000256" key="6">
    <source>
        <dbReference type="ARBA" id="ARBA00023128"/>
    </source>
</evidence>
<reference evidence="10" key="1">
    <citation type="submission" date="2022-11" db="EMBL/GenBank/DDBJ databases">
        <authorList>
            <person name="Hyden B.L."/>
            <person name="Feng K."/>
            <person name="Yates T."/>
            <person name="Jawdy S."/>
            <person name="Smart L.B."/>
            <person name="Muchero W."/>
        </authorList>
    </citation>
    <scope>NUCLEOTIDE SEQUENCE</scope>
    <source>
        <tissue evidence="10">Shoot tip</tissue>
    </source>
</reference>
<dbReference type="InterPro" id="IPR018108">
    <property type="entry name" value="MCP_transmembrane"/>
</dbReference>
<keyword evidence="6" id="KW-0496">Mitochondrion</keyword>
<dbReference type="GO" id="GO:0015093">
    <property type="term" value="F:ferrous iron transmembrane transporter activity"/>
    <property type="evidence" value="ECO:0007669"/>
    <property type="project" value="TreeGrafter"/>
</dbReference>
<evidence type="ECO:0000256" key="2">
    <source>
        <dbReference type="ARBA" id="ARBA00006375"/>
    </source>
</evidence>
<dbReference type="EMBL" id="JAPFFK010000018">
    <property type="protein sequence ID" value="KAJ6692277.1"/>
    <property type="molecule type" value="Genomic_DNA"/>
</dbReference>
<organism evidence="10 11">
    <name type="scientific">Salix purpurea</name>
    <name type="common">Purple osier willow</name>
    <dbReference type="NCBI Taxonomy" id="77065"/>
    <lineage>
        <taxon>Eukaryota</taxon>
        <taxon>Viridiplantae</taxon>
        <taxon>Streptophyta</taxon>
        <taxon>Embryophyta</taxon>
        <taxon>Tracheophyta</taxon>
        <taxon>Spermatophyta</taxon>
        <taxon>Magnoliopsida</taxon>
        <taxon>eudicotyledons</taxon>
        <taxon>Gunneridae</taxon>
        <taxon>Pentapetalae</taxon>
        <taxon>rosids</taxon>
        <taxon>fabids</taxon>
        <taxon>Malpighiales</taxon>
        <taxon>Salicaceae</taxon>
        <taxon>Saliceae</taxon>
        <taxon>Salix</taxon>
    </lineage>
</organism>
<evidence type="ECO:0000256" key="8">
    <source>
        <dbReference type="PROSITE-ProRule" id="PRU00282"/>
    </source>
</evidence>
<feature type="repeat" description="Solcar" evidence="8">
    <location>
        <begin position="186"/>
        <end position="276"/>
    </location>
</feature>
<dbReference type="FunFam" id="1.50.40.10:FF:000188">
    <property type="entry name" value="Mitochondrial RNA-splicing protein MRS3"/>
    <property type="match status" value="1"/>
</dbReference>
<evidence type="ECO:0000313" key="11">
    <source>
        <dbReference type="Proteomes" id="UP001151532"/>
    </source>
</evidence>
<accession>A0A9Q0PQC4</accession>
<dbReference type="Proteomes" id="UP001151532">
    <property type="component" value="Chromosome 9"/>
</dbReference>
<keyword evidence="5" id="KW-1133">Transmembrane helix</keyword>
<dbReference type="OrthoDB" id="276989at2759"/>
<name>A0A9Q0PQC4_SALPP</name>
<dbReference type="SUPFAM" id="SSF103506">
    <property type="entry name" value="Mitochondrial carrier"/>
    <property type="match status" value="1"/>
</dbReference>
<dbReference type="GO" id="GO:0048250">
    <property type="term" value="P:iron import into the mitochondrion"/>
    <property type="evidence" value="ECO:0007669"/>
    <property type="project" value="TreeGrafter"/>
</dbReference>
<evidence type="ECO:0000256" key="7">
    <source>
        <dbReference type="ARBA" id="ARBA00023136"/>
    </source>
</evidence>
<keyword evidence="7 8" id="KW-0472">Membrane</keyword>
<evidence type="ECO:0000256" key="3">
    <source>
        <dbReference type="ARBA" id="ARBA00022448"/>
    </source>
</evidence>
<dbReference type="Gene3D" id="1.50.40.10">
    <property type="entry name" value="Mitochondrial carrier domain"/>
    <property type="match status" value="2"/>
</dbReference>
<comment type="similarity">
    <text evidence="2 9">Belongs to the mitochondrial carrier (TC 2.A.29) family.</text>
</comment>
<dbReference type="PANTHER" id="PTHR45758">
    <property type="entry name" value="MITOFERRIN-1-RELATED"/>
    <property type="match status" value="1"/>
</dbReference>
<dbReference type="InterPro" id="IPR023395">
    <property type="entry name" value="MCP_dom_sf"/>
</dbReference>
<dbReference type="GO" id="GO:0031966">
    <property type="term" value="C:mitochondrial membrane"/>
    <property type="evidence" value="ECO:0007669"/>
    <property type="project" value="UniProtKB-SubCell"/>
</dbReference>
<keyword evidence="11" id="KW-1185">Reference proteome</keyword>
<evidence type="ECO:0000256" key="4">
    <source>
        <dbReference type="ARBA" id="ARBA00022692"/>
    </source>
</evidence>
<evidence type="ECO:0000256" key="1">
    <source>
        <dbReference type="ARBA" id="ARBA00004225"/>
    </source>
</evidence>
<comment type="subcellular location">
    <subcellularLocation>
        <location evidence="1">Mitochondrion membrane</location>
        <topology evidence="1">Multi-pass membrane protein</topology>
    </subcellularLocation>
</comment>
<dbReference type="AlphaFoldDB" id="A0A9Q0PQC4"/>
<protein>
    <submittedName>
        <fullName evidence="10">MITOFERRIN-1-RELATED</fullName>
    </submittedName>
</protein>
<evidence type="ECO:0000313" key="10">
    <source>
        <dbReference type="EMBL" id="KAJ6692277.1"/>
    </source>
</evidence>
<keyword evidence="4 8" id="KW-0812">Transmembrane</keyword>
<dbReference type="PANTHER" id="PTHR45758:SF11">
    <property type="entry name" value="MITOCHONDRIAL SUBSTRATE CARRIER FAMILY PROTEIN"/>
    <property type="match status" value="1"/>
</dbReference>
<evidence type="ECO:0000256" key="5">
    <source>
        <dbReference type="ARBA" id="ARBA00022989"/>
    </source>
</evidence>
<dbReference type="Pfam" id="PF00153">
    <property type="entry name" value="Mito_carr"/>
    <property type="match status" value="3"/>
</dbReference>
<sequence length="290" mass="31623">MATDATTTKFQNPTDFHPDFHSEKISSATFYDGLHFWQYMISGSIAGLVEHMAMFPVDTVKTHMQAIGSCPIKSFMKSARNICRETTRNSSIAHAVSGVCATVASDAVFTPMDMVKQRLQLGSDSVYKGVWDCVKRVARDEGFGAFYASYRTTVLMNAPFTAVYFATYEAAKKGLMEISPESANDEKWVVHGTAGAAAGALAAAGTTPLDVVKTQLQCQGVCGCDRFKSGSIGDVIKTIVKKDGYRGLMRGWIPRMFFHAPAAAISWSTYEASKSFFQELNDNSNSDNVT</sequence>
<gene>
    <name evidence="10" type="ORF">OIU79_014102</name>
</gene>
<proteinExistence type="inferred from homology"/>
<reference evidence="10" key="2">
    <citation type="journal article" date="2023" name="Int. J. Mol. Sci.">
        <title>De Novo Assembly and Annotation of 11 Diverse Shrub Willow (Salix) Genomes Reveals Novel Gene Organization in Sex-Linked Regions.</title>
        <authorList>
            <person name="Hyden B."/>
            <person name="Feng K."/>
            <person name="Yates T.B."/>
            <person name="Jawdy S."/>
            <person name="Cereghino C."/>
            <person name="Smart L.B."/>
            <person name="Muchero W."/>
        </authorList>
    </citation>
    <scope>NUCLEOTIDE SEQUENCE</scope>
    <source>
        <tissue evidence="10">Shoot tip</tissue>
    </source>
</reference>
<evidence type="ECO:0000256" key="9">
    <source>
        <dbReference type="RuleBase" id="RU000488"/>
    </source>
</evidence>